<dbReference type="Proteomes" id="UP000193411">
    <property type="component" value="Unassembled WGS sequence"/>
</dbReference>
<evidence type="ECO:0000256" key="1">
    <source>
        <dbReference type="SAM" id="MobiDB-lite"/>
    </source>
</evidence>
<dbReference type="AlphaFoldDB" id="A0A1Y2HJC2"/>
<proteinExistence type="predicted"/>
<dbReference type="EMBL" id="MCFL01000026">
    <property type="protein sequence ID" value="ORZ34697.1"/>
    <property type="molecule type" value="Genomic_DNA"/>
</dbReference>
<evidence type="ECO:0000313" key="3">
    <source>
        <dbReference type="Proteomes" id="UP000193411"/>
    </source>
</evidence>
<sequence>MLANLGGSSSTSLSGASTSPALALVPFLTPAQFIDAFRKSKLASHAAQLLNASSTHVVGQLSDHDMKDVIMVIYRLLIRANQRRRGRPSIRGPVTSHVRACAGVWPRPSPRVWVCRVPQAVCRCGTASERARCAVAQVRGCGAVWRVPCRPAGRGRGAGTSPRYACALVLQYRVLVSEADKMKDQAVGVQVKQKCFADQARAAGLVVKYFLRRVGEMEKMDMVEYVWEIVSGAVGGLVTGSAANEVLVETAVPTLENAVRVLHSLGLMTDPKTGKPSQLWKITKSKLGKVLPGLEESLFPSSPAGGTVADAPRSTSPRPQSPPVTAAEAHAAQAQLPLGPRHHPCRFLGHHRQSFLLRHRFSSSNRSLPTLWYRVLRLLLQRQRNPWLLSQTRMRHPMCLTFD</sequence>
<keyword evidence="3" id="KW-1185">Reference proteome</keyword>
<name>A0A1Y2HJC2_9FUNG</name>
<protein>
    <submittedName>
        <fullName evidence="2">Uncharacterized protein</fullName>
    </submittedName>
</protein>
<comment type="caution">
    <text evidence="2">The sequence shown here is derived from an EMBL/GenBank/DDBJ whole genome shotgun (WGS) entry which is preliminary data.</text>
</comment>
<evidence type="ECO:0000313" key="2">
    <source>
        <dbReference type="EMBL" id="ORZ34697.1"/>
    </source>
</evidence>
<reference evidence="2 3" key="1">
    <citation type="submission" date="2016-07" db="EMBL/GenBank/DDBJ databases">
        <title>Pervasive Adenine N6-methylation of Active Genes in Fungi.</title>
        <authorList>
            <consortium name="DOE Joint Genome Institute"/>
            <person name="Mondo S.J."/>
            <person name="Dannebaum R.O."/>
            <person name="Kuo R.C."/>
            <person name="Labutti K."/>
            <person name="Haridas S."/>
            <person name="Kuo A."/>
            <person name="Salamov A."/>
            <person name="Ahrendt S.R."/>
            <person name="Lipzen A."/>
            <person name="Sullivan W."/>
            <person name="Andreopoulos W.B."/>
            <person name="Clum A."/>
            <person name="Lindquist E."/>
            <person name="Daum C."/>
            <person name="Ramamoorthy G.K."/>
            <person name="Gryganskyi A."/>
            <person name="Culley D."/>
            <person name="Magnuson J.K."/>
            <person name="James T.Y."/>
            <person name="O'Malley M.A."/>
            <person name="Stajich J.E."/>
            <person name="Spatafora J.W."/>
            <person name="Visel A."/>
            <person name="Grigoriev I.V."/>
        </authorList>
    </citation>
    <scope>NUCLEOTIDE SEQUENCE [LARGE SCALE GENOMIC DNA]</scope>
    <source>
        <strain evidence="2 3">PL171</strain>
    </source>
</reference>
<accession>A0A1Y2HJC2</accession>
<organism evidence="2 3">
    <name type="scientific">Catenaria anguillulae PL171</name>
    <dbReference type="NCBI Taxonomy" id="765915"/>
    <lineage>
        <taxon>Eukaryota</taxon>
        <taxon>Fungi</taxon>
        <taxon>Fungi incertae sedis</taxon>
        <taxon>Blastocladiomycota</taxon>
        <taxon>Blastocladiomycetes</taxon>
        <taxon>Blastocladiales</taxon>
        <taxon>Catenariaceae</taxon>
        <taxon>Catenaria</taxon>
    </lineage>
</organism>
<gene>
    <name evidence="2" type="ORF">BCR44DRAFT_1142505</name>
</gene>
<feature type="region of interest" description="Disordered" evidence="1">
    <location>
        <begin position="298"/>
        <end position="326"/>
    </location>
</feature>